<sequence>MASPDWFSCSVYKGKAAARWSSDRVTGEKETESSIANHRVTQLPAGKMGSLLRLLLVLLVAVVAGAPAAHAWRKEGHYMVCKIAQSFLTSEASAAVTSLLPGWAGELAETCSWADDERRRYPWSGSLHFADTPGDCQFFYDRDCHNMKGEKDMCVVGGINNYTAALMNSSAPSVDPTISLMFLAHFVGDIHQPLHCGNTADFGGNTIIVHWYNTTTTNLHRVWDLDIIQKAMKDFYNNDLSIMTQVIMQNITEAWADEEREWEACSTRTKTCADKYAMESAQLSCDVAYAGVEQGSILGDDYFFSALPVVRKRIAQGGVRLAAILNRIFGENSRLQSS</sequence>
<keyword evidence="4" id="KW-0540">Nuclease</keyword>
<evidence type="ECO:0000256" key="9">
    <source>
        <dbReference type="ARBA" id="ARBA00023157"/>
    </source>
</evidence>
<dbReference type="InterPro" id="IPR008947">
    <property type="entry name" value="PLipase_C/P1_nuclease_dom_sf"/>
</dbReference>
<evidence type="ECO:0000256" key="5">
    <source>
        <dbReference type="ARBA" id="ARBA00022723"/>
    </source>
</evidence>
<evidence type="ECO:0000256" key="2">
    <source>
        <dbReference type="ARBA" id="ARBA00009547"/>
    </source>
</evidence>
<evidence type="ECO:0000256" key="3">
    <source>
        <dbReference type="ARBA" id="ARBA00012562"/>
    </source>
</evidence>
<dbReference type="InterPro" id="IPR003154">
    <property type="entry name" value="S1/P1nuclease"/>
</dbReference>
<dbReference type="CDD" id="cd11010">
    <property type="entry name" value="S1-P1_nuclease"/>
    <property type="match status" value="1"/>
</dbReference>
<dbReference type="Proteomes" id="UP001497457">
    <property type="component" value="Chromosome 5rd"/>
</dbReference>
<dbReference type="Pfam" id="PF02265">
    <property type="entry name" value="S1-P1_nuclease"/>
    <property type="match status" value="1"/>
</dbReference>
<evidence type="ECO:0000313" key="13">
    <source>
        <dbReference type="Proteomes" id="UP001497457"/>
    </source>
</evidence>
<keyword evidence="6" id="KW-0732">Signal</keyword>
<keyword evidence="9" id="KW-1015">Disulfide bond</keyword>
<dbReference type="EMBL" id="OZ075115">
    <property type="protein sequence ID" value="CAL5070473.1"/>
    <property type="molecule type" value="Genomic_DNA"/>
</dbReference>
<evidence type="ECO:0000256" key="11">
    <source>
        <dbReference type="SAM" id="Phobius"/>
    </source>
</evidence>
<comment type="similarity">
    <text evidence="2">Belongs to the nuclease type I family.</text>
</comment>
<dbReference type="AlphaFoldDB" id="A0ABC9F6J2"/>
<dbReference type="PANTHER" id="PTHR33146:SF13">
    <property type="entry name" value="ASPERGILLUS NUCLEASE S1"/>
    <property type="match status" value="1"/>
</dbReference>
<evidence type="ECO:0000256" key="7">
    <source>
        <dbReference type="ARBA" id="ARBA00022759"/>
    </source>
</evidence>
<keyword evidence="11" id="KW-0812">Transmembrane</keyword>
<evidence type="ECO:0000256" key="1">
    <source>
        <dbReference type="ARBA" id="ARBA00000245"/>
    </source>
</evidence>
<dbReference type="PANTHER" id="PTHR33146">
    <property type="entry name" value="ENDONUCLEASE 4"/>
    <property type="match status" value="1"/>
</dbReference>
<comment type="catalytic activity">
    <reaction evidence="1">
        <text>Endonucleolytic cleavage to 5'-phosphomononucleotide and 5'-phosphooligonucleotide end-products.</text>
        <dbReference type="EC" id="3.1.30.1"/>
    </reaction>
</comment>
<evidence type="ECO:0000256" key="4">
    <source>
        <dbReference type="ARBA" id="ARBA00022722"/>
    </source>
</evidence>
<keyword evidence="7" id="KW-0255">Endonuclease</keyword>
<organism evidence="12 13">
    <name type="scientific">Urochloa decumbens</name>
    <dbReference type="NCBI Taxonomy" id="240449"/>
    <lineage>
        <taxon>Eukaryota</taxon>
        <taxon>Viridiplantae</taxon>
        <taxon>Streptophyta</taxon>
        <taxon>Embryophyta</taxon>
        <taxon>Tracheophyta</taxon>
        <taxon>Spermatophyta</taxon>
        <taxon>Magnoliopsida</taxon>
        <taxon>Liliopsida</taxon>
        <taxon>Poales</taxon>
        <taxon>Poaceae</taxon>
        <taxon>PACMAD clade</taxon>
        <taxon>Panicoideae</taxon>
        <taxon>Panicodae</taxon>
        <taxon>Paniceae</taxon>
        <taxon>Melinidinae</taxon>
        <taxon>Urochloa</taxon>
    </lineage>
</organism>
<keyword evidence="10" id="KW-0325">Glycoprotein</keyword>
<reference evidence="12" key="1">
    <citation type="submission" date="2024-10" db="EMBL/GenBank/DDBJ databases">
        <authorList>
            <person name="Ryan C."/>
        </authorList>
    </citation>
    <scope>NUCLEOTIDE SEQUENCE [LARGE SCALE GENOMIC DNA]</scope>
</reference>
<dbReference type="EC" id="3.1.30.1" evidence="3"/>
<keyword evidence="8" id="KW-0378">Hydrolase</keyword>
<evidence type="ECO:0000313" key="12">
    <source>
        <dbReference type="EMBL" id="CAL5070473.1"/>
    </source>
</evidence>
<dbReference type="GO" id="GO:0000014">
    <property type="term" value="F:single-stranded DNA endodeoxyribonuclease activity"/>
    <property type="evidence" value="ECO:0007669"/>
    <property type="project" value="UniProtKB-ARBA"/>
</dbReference>
<evidence type="ECO:0000256" key="10">
    <source>
        <dbReference type="ARBA" id="ARBA00023180"/>
    </source>
</evidence>
<dbReference type="GO" id="GO:0006308">
    <property type="term" value="P:DNA catabolic process"/>
    <property type="evidence" value="ECO:0007669"/>
    <property type="project" value="UniProtKB-ARBA"/>
</dbReference>
<feature type="transmembrane region" description="Helical" evidence="11">
    <location>
        <begin position="51"/>
        <end position="72"/>
    </location>
</feature>
<dbReference type="SUPFAM" id="SSF48537">
    <property type="entry name" value="Phospholipase C/P1 nuclease"/>
    <property type="match status" value="1"/>
</dbReference>
<accession>A0ABC9F6J2</accession>
<keyword evidence="13" id="KW-1185">Reference proteome</keyword>
<gene>
    <name evidence="12" type="ORF">URODEC1_LOCUS102814</name>
</gene>
<dbReference type="GO" id="GO:0046872">
    <property type="term" value="F:metal ion binding"/>
    <property type="evidence" value="ECO:0007669"/>
    <property type="project" value="UniProtKB-KW"/>
</dbReference>
<keyword evidence="11" id="KW-0472">Membrane</keyword>
<evidence type="ECO:0000256" key="6">
    <source>
        <dbReference type="ARBA" id="ARBA00022729"/>
    </source>
</evidence>
<keyword evidence="5" id="KW-0479">Metal-binding</keyword>
<evidence type="ECO:0000256" key="8">
    <source>
        <dbReference type="ARBA" id="ARBA00022801"/>
    </source>
</evidence>
<keyword evidence="11" id="KW-1133">Transmembrane helix</keyword>
<protein>
    <recommendedName>
        <fullName evidence="3">Aspergillus nuclease S1</fullName>
        <ecNumber evidence="3">3.1.30.1</ecNumber>
    </recommendedName>
</protein>
<proteinExistence type="inferred from homology"/>
<dbReference type="GO" id="GO:0004521">
    <property type="term" value="F:RNA endonuclease activity"/>
    <property type="evidence" value="ECO:0007669"/>
    <property type="project" value="UniProtKB-ARBA"/>
</dbReference>
<name>A0ABC9F6J2_9POAL</name>
<dbReference type="Gene3D" id="1.10.575.10">
    <property type="entry name" value="P1 Nuclease"/>
    <property type="match status" value="1"/>
</dbReference>
<dbReference type="FunFam" id="1.10.575.10:FF:000002">
    <property type="entry name" value="Endonuclease 2"/>
    <property type="match status" value="1"/>
</dbReference>